<name>A0A846LI48_9ACTN</name>
<reference evidence="9" key="2">
    <citation type="journal article" date="2019" name="Int. J. Syst. Evol. Microbiol.">
        <title>The Global Catalogue of Microorganisms (GCM) 10K type strain sequencing project: providing services to taxonomists for standard genome sequencing and annotation.</title>
        <authorList>
            <consortium name="The Broad Institute Genomics Platform"/>
            <consortium name="The Broad Institute Genome Sequencing Center for Infectious Disease"/>
            <person name="Wu L."/>
            <person name="Ma J."/>
        </authorList>
    </citation>
    <scope>NUCLEOTIDE SEQUENCE [LARGE SCALE GENOMIC DNA]</scope>
    <source>
        <strain evidence="9">CGMCC 4.5581</strain>
    </source>
</reference>
<evidence type="ECO:0000256" key="2">
    <source>
        <dbReference type="ARBA" id="ARBA00023015"/>
    </source>
</evidence>
<dbReference type="SUPFAM" id="SSF46785">
    <property type="entry name" value="Winged helix' DNA-binding domain"/>
    <property type="match status" value="1"/>
</dbReference>
<reference evidence="7 8" key="3">
    <citation type="submission" date="2020-02" db="EMBL/GenBank/DDBJ databases">
        <title>Sequencing the genomes of 1000 actinobacteria strains.</title>
        <authorList>
            <person name="Klenk H.-P."/>
        </authorList>
    </citation>
    <scope>NUCLEOTIDE SEQUENCE [LARGE SCALE GENOMIC DNA]</scope>
    <source>
        <strain evidence="7 8">DSM 45201</strain>
    </source>
</reference>
<dbReference type="PROSITE" id="PS50931">
    <property type="entry name" value="HTH_LYSR"/>
    <property type="match status" value="1"/>
</dbReference>
<protein>
    <submittedName>
        <fullName evidence="7">DNA-binding transcriptional LysR family regulator</fullName>
    </submittedName>
    <submittedName>
        <fullName evidence="6">LysR family transcriptional regulator</fullName>
    </submittedName>
</protein>
<evidence type="ECO:0000313" key="9">
    <source>
        <dbReference type="Proteomes" id="UP000648663"/>
    </source>
</evidence>
<dbReference type="GO" id="GO:0003700">
    <property type="term" value="F:DNA-binding transcription factor activity"/>
    <property type="evidence" value="ECO:0007669"/>
    <property type="project" value="InterPro"/>
</dbReference>
<dbReference type="EMBL" id="JAAMPA010000001">
    <property type="protein sequence ID" value="NIH66951.1"/>
    <property type="molecule type" value="Genomic_DNA"/>
</dbReference>
<dbReference type="FunFam" id="1.10.10.10:FF:000001">
    <property type="entry name" value="LysR family transcriptional regulator"/>
    <property type="match status" value="1"/>
</dbReference>
<evidence type="ECO:0000256" key="3">
    <source>
        <dbReference type="ARBA" id="ARBA00023125"/>
    </source>
</evidence>
<dbReference type="RefSeq" id="WP_208382781.1">
    <property type="nucleotide sequence ID" value="NZ_BAABJU010000001.1"/>
</dbReference>
<comment type="similarity">
    <text evidence="1">Belongs to the LysR transcriptional regulatory family.</text>
</comment>
<dbReference type="Pfam" id="PF00126">
    <property type="entry name" value="HTH_1"/>
    <property type="match status" value="1"/>
</dbReference>
<proteinExistence type="inferred from homology"/>
<dbReference type="PANTHER" id="PTHR30346">
    <property type="entry name" value="TRANSCRIPTIONAL DUAL REGULATOR HCAR-RELATED"/>
    <property type="match status" value="1"/>
</dbReference>
<dbReference type="GO" id="GO:0003677">
    <property type="term" value="F:DNA binding"/>
    <property type="evidence" value="ECO:0007669"/>
    <property type="project" value="UniProtKB-KW"/>
</dbReference>
<dbReference type="Proteomes" id="UP000648663">
    <property type="component" value="Unassembled WGS sequence"/>
</dbReference>
<evidence type="ECO:0000256" key="4">
    <source>
        <dbReference type="ARBA" id="ARBA00023163"/>
    </source>
</evidence>
<feature type="domain" description="HTH lysR-type" evidence="5">
    <location>
        <begin position="5"/>
        <end position="62"/>
    </location>
</feature>
<dbReference type="EMBL" id="BMMI01000001">
    <property type="protein sequence ID" value="GGL50644.1"/>
    <property type="molecule type" value="Genomic_DNA"/>
</dbReference>
<dbReference type="Pfam" id="PF03466">
    <property type="entry name" value="LysR_substrate"/>
    <property type="match status" value="1"/>
</dbReference>
<dbReference type="InterPro" id="IPR000847">
    <property type="entry name" value="LysR_HTH_N"/>
</dbReference>
<keyword evidence="2" id="KW-0805">Transcription regulation</keyword>
<dbReference type="InterPro" id="IPR005119">
    <property type="entry name" value="LysR_subst-bd"/>
</dbReference>
<organism evidence="7 8">
    <name type="scientific">Modestobacter marinus</name>
    <dbReference type="NCBI Taxonomy" id="477641"/>
    <lineage>
        <taxon>Bacteria</taxon>
        <taxon>Bacillati</taxon>
        <taxon>Actinomycetota</taxon>
        <taxon>Actinomycetes</taxon>
        <taxon>Geodermatophilales</taxon>
        <taxon>Geodermatophilaceae</taxon>
        <taxon>Modestobacter</taxon>
    </lineage>
</organism>
<evidence type="ECO:0000313" key="6">
    <source>
        <dbReference type="EMBL" id="GGL50644.1"/>
    </source>
</evidence>
<evidence type="ECO:0000313" key="7">
    <source>
        <dbReference type="EMBL" id="NIH66951.1"/>
    </source>
</evidence>
<dbReference type="AlphaFoldDB" id="A0A846LI48"/>
<evidence type="ECO:0000313" key="8">
    <source>
        <dbReference type="Proteomes" id="UP000552836"/>
    </source>
</evidence>
<evidence type="ECO:0000259" key="5">
    <source>
        <dbReference type="PROSITE" id="PS50931"/>
    </source>
</evidence>
<dbReference type="GO" id="GO:0032993">
    <property type="term" value="C:protein-DNA complex"/>
    <property type="evidence" value="ECO:0007669"/>
    <property type="project" value="TreeGrafter"/>
</dbReference>
<accession>A0A846LI48</accession>
<keyword evidence="4" id="KW-0804">Transcription</keyword>
<dbReference type="InterPro" id="IPR036390">
    <property type="entry name" value="WH_DNA-bd_sf"/>
</dbReference>
<dbReference type="CDD" id="cd08414">
    <property type="entry name" value="PBP2_LTTR_aromatics_like"/>
    <property type="match status" value="1"/>
</dbReference>
<dbReference type="Gene3D" id="1.10.10.10">
    <property type="entry name" value="Winged helix-like DNA-binding domain superfamily/Winged helix DNA-binding domain"/>
    <property type="match status" value="1"/>
</dbReference>
<reference evidence="6" key="1">
    <citation type="journal article" date="2014" name="Int. J. Syst. Evol. Microbiol.">
        <title>Complete genome of a new Firmicutes species belonging to the dominant human colonic microbiota ('Ruminococcus bicirculans') reveals two chromosomes and a selective capacity to utilize plant glucans.</title>
        <authorList>
            <consortium name="NISC Comparative Sequencing Program"/>
            <person name="Wegmann U."/>
            <person name="Louis P."/>
            <person name="Goesmann A."/>
            <person name="Henrissat B."/>
            <person name="Duncan S.H."/>
            <person name="Flint H.J."/>
        </authorList>
    </citation>
    <scope>NUCLEOTIDE SEQUENCE</scope>
    <source>
        <strain evidence="6">CGMCC 4.5581</strain>
    </source>
</reference>
<dbReference type="Gene3D" id="3.40.190.10">
    <property type="entry name" value="Periplasmic binding protein-like II"/>
    <property type="match status" value="2"/>
</dbReference>
<evidence type="ECO:0000256" key="1">
    <source>
        <dbReference type="ARBA" id="ARBA00009437"/>
    </source>
</evidence>
<keyword evidence="3 7" id="KW-0238">DNA-binding</keyword>
<dbReference type="Proteomes" id="UP000552836">
    <property type="component" value="Unassembled WGS sequence"/>
</dbReference>
<dbReference type="PRINTS" id="PR00039">
    <property type="entry name" value="HTHLYSR"/>
</dbReference>
<dbReference type="SUPFAM" id="SSF53850">
    <property type="entry name" value="Periplasmic binding protein-like II"/>
    <property type="match status" value="1"/>
</dbReference>
<dbReference type="PANTHER" id="PTHR30346:SF0">
    <property type="entry name" value="HCA OPERON TRANSCRIPTIONAL ACTIVATOR HCAR"/>
    <property type="match status" value="1"/>
</dbReference>
<reference evidence="6" key="4">
    <citation type="submission" date="2024-05" db="EMBL/GenBank/DDBJ databases">
        <authorList>
            <person name="Sun Q."/>
            <person name="Zhou Y."/>
        </authorList>
    </citation>
    <scope>NUCLEOTIDE SEQUENCE</scope>
    <source>
        <strain evidence="6">CGMCC 4.5581</strain>
    </source>
</reference>
<dbReference type="InterPro" id="IPR036388">
    <property type="entry name" value="WH-like_DNA-bd_sf"/>
</dbReference>
<keyword evidence="9" id="KW-1185">Reference proteome</keyword>
<gene>
    <name evidence="7" type="ORF">FB380_001397</name>
    <name evidence="6" type="ORF">GCM10011589_03690</name>
</gene>
<sequence>MGILMELRHLRAFAAVADELHFGRAALRLHTAQPALSQQIKHLEQDLGTLLLERTTRQVRLTAAGVVFLEHVRRVLAEVDRARESVLAAERGARGEIRVGVTGAITWRLLPRMARAYRLRHPQVRLDLHPAVFSGAQVSSLLDGRIDVGFLRAPVPDGPLVSRVILNEPLMAVLPEDHPLAGEDAVDLADLSGDGFVTYPSRHGSALRDAAVHACFSAGFTPRVVQEAPDTHTVVALVGAAVGVTLMPASAERLQLEGVVFRPIAGDVDVRVPIALAWRREDPSPVLAGFLAFAEEVLPSPAPGDR</sequence>
<comment type="caution">
    <text evidence="7">The sequence shown here is derived from an EMBL/GenBank/DDBJ whole genome shotgun (WGS) entry which is preliminary data.</text>
</comment>